<dbReference type="OrthoDB" id="2877at2759"/>
<proteinExistence type="predicted"/>
<feature type="region of interest" description="Disordered" evidence="2">
    <location>
        <begin position="58"/>
        <end position="96"/>
    </location>
</feature>
<dbReference type="PANTHER" id="PTHR12734">
    <property type="entry name" value="METHYLTRANSFERASE-RELATED"/>
    <property type="match status" value="1"/>
</dbReference>
<dbReference type="PANTHER" id="PTHR12734:SF0">
    <property type="entry name" value="18S RRNA (GUANINE-N(7))-METHYLTRANSFERASE-RELATED"/>
    <property type="match status" value="1"/>
</dbReference>
<protein>
    <submittedName>
        <fullName evidence="3">Bud23 protein</fullName>
    </submittedName>
</protein>
<dbReference type="InterPro" id="IPR039769">
    <property type="entry name" value="Bud23-like"/>
</dbReference>
<dbReference type="SUPFAM" id="SSF53335">
    <property type="entry name" value="S-adenosyl-L-methionine-dependent methyltransferases"/>
    <property type="match status" value="1"/>
</dbReference>
<reference evidence="3" key="1">
    <citation type="submission" date="2021-02" db="EMBL/GenBank/DDBJ databases">
        <authorList>
            <person name="Dougan E. K."/>
            <person name="Rhodes N."/>
            <person name="Thang M."/>
            <person name="Chan C."/>
        </authorList>
    </citation>
    <scope>NUCLEOTIDE SEQUENCE</scope>
</reference>
<keyword evidence="1" id="KW-0175">Coiled coil</keyword>
<dbReference type="GO" id="GO:0005730">
    <property type="term" value="C:nucleolus"/>
    <property type="evidence" value="ECO:0007669"/>
    <property type="project" value="TreeGrafter"/>
</dbReference>
<evidence type="ECO:0000256" key="2">
    <source>
        <dbReference type="SAM" id="MobiDB-lite"/>
    </source>
</evidence>
<dbReference type="AlphaFoldDB" id="A0A812J2V9"/>
<keyword evidence="4" id="KW-1185">Reference proteome</keyword>
<dbReference type="InterPro" id="IPR029063">
    <property type="entry name" value="SAM-dependent_MTases_sf"/>
</dbReference>
<dbReference type="GO" id="GO:0016435">
    <property type="term" value="F:rRNA (guanine) methyltransferase activity"/>
    <property type="evidence" value="ECO:0007669"/>
    <property type="project" value="InterPro"/>
</dbReference>
<dbReference type="EMBL" id="CAJNJA010005552">
    <property type="protein sequence ID" value="CAE7192603.1"/>
    <property type="molecule type" value="Genomic_DNA"/>
</dbReference>
<feature type="region of interest" description="Disordered" evidence="2">
    <location>
        <begin position="702"/>
        <end position="727"/>
    </location>
</feature>
<feature type="coiled-coil region" evidence="1">
    <location>
        <begin position="171"/>
        <end position="198"/>
    </location>
</feature>
<name>A0A812J2V9_9DINO</name>
<feature type="region of interest" description="Disordered" evidence="2">
    <location>
        <begin position="752"/>
        <end position="776"/>
    </location>
</feature>
<dbReference type="Gene3D" id="3.40.50.150">
    <property type="entry name" value="Vaccinia Virus protein VP39"/>
    <property type="match status" value="1"/>
</dbReference>
<evidence type="ECO:0000256" key="1">
    <source>
        <dbReference type="SAM" id="Coils"/>
    </source>
</evidence>
<evidence type="ECO:0000313" key="4">
    <source>
        <dbReference type="Proteomes" id="UP000601435"/>
    </source>
</evidence>
<accession>A0A812J2V9</accession>
<comment type="caution">
    <text evidence="3">The sequence shown here is derived from an EMBL/GenBank/DDBJ whole genome shotgun (WGS) entry which is preliminary data.</text>
</comment>
<sequence>MSGIYRPGQVRRPLTSAVLRPCSPLLSDSASNCLHRARSQPLALGATTGSFDFRRLQEPLVLPTPKRGKGLLSPPLGGRPKSRNSPTAGVLQENSRAESCAAELERALRNGAHGSPSERDDARVTEFESPGDLAEVISLRDKFHQDVASMTSKLEYLAKHSRLEHLSESSKKDREAERVKLEERRIELERRARQRERVSRDPRKNVAIKVENRRKFGWESWNPIAESIPICEVDVGWKSGKKVDLVDAATLTAQCKQLRRGAVSLNDLLAKPRQTKGHGSNVYSHTCANSPDDLRGTVLARTSTMLQLSPSAKRLQRLRDLLGSLGPQWALVAHAMEYYVQDEALRYHRVPKAARVQAELTHAAASLGDLLPASPGSIVLDLGAGGGLSTLSFQALAASRPGTPPYILSFDTSLHMLATTTQIHESALVGIRVPSMSADRGVEAGHVDISEGLQWISRRGDRILADMSQPLPLREGVADAVLSISAVQWLLEPRPDRSEAESHSAETPSVPQRKLTKLFTSLRTVTADTAKLAMQFYPPKGGHDFGARALRDSARQAQWTDVAVLLDFPHHPSSLAKKWFLTARCRDGDRQTNPLQPRWCALCWPVVVAGCVLQSSCRQRPTGKVLCDRAEQQHAELALRLVRCGRRLQASEGAEGDDAARKIQERLQQQLHPLQLELARGLFQALEACRQLEATETVAGVEAEAEEDEGRNCAQHEAKRAKAGPQTRTELRSAVVRCLPQLLPVLHSAPSQCWQQPPPPLAQAQSSQVEDLAHGL</sequence>
<organism evidence="3 4">
    <name type="scientific">Symbiodinium necroappetens</name>
    <dbReference type="NCBI Taxonomy" id="1628268"/>
    <lineage>
        <taxon>Eukaryota</taxon>
        <taxon>Sar</taxon>
        <taxon>Alveolata</taxon>
        <taxon>Dinophyceae</taxon>
        <taxon>Suessiales</taxon>
        <taxon>Symbiodiniaceae</taxon>
        <taxon>Symbiodinium</taxon>
    </lineage>
</organism>
<dbReference type="GO" id="GO:0070476">
    <property type="term" value="P:rRNA (guanine-N7)-methylation"/>
    <property type="evidence" value="ECO:0007669"/>
    <property type="project" value="InterPro"/>
</dbReference>
<feature type="compositionally biased region" description="Basic and acidic residues" evidence="2">
    <location>
        <begin position="710"/>
        <end position="720"/>
    </location>
</feature>
<evidence type="ECO:0000313" key="3">
    <source>
        <dbReference type="EMBL" id="CAE7192603.1"/>
    </source>
</evidence>
<gene>
    <name evidence="3" type="primary">bud23</name>
    <name evidence="3" type="ORF">SNEC2469_LOCUS1219</name>
</gene>
<dbReference type="Proteomes" id="UP000601435">
    <property type="component" value="Unassembled WGS sequence"/>
</dbReference>